<dbReference type="OrthoDB" id="5899010at2759"/>
<sequence>MPRARVTKGYTRRGRPSKKDPAPAAVDVVDAPVNAPAVEAIRAPKTIRPENGAPETVQVMRRAARKAIQQKEPLEEGMDEYQKLLQEDRDHHSECPIFEDPEIDTLTVVNLYNLNKRSKEMPQEVEQDGQA</sequence>
<accession>A0A2G5T2S8</accession>
<dbReference type="Proteomes" id="UP000230233">
    <property type="component" value="Chromosome X"/>
</dbReference>
<protein>
    <submittedName>
        <fullName evidence="2">Uncharacterized protein</fullName>
    </submittedName>
</protein>
<dbReference type="AlphaFoldDB" id="A0A2G5T2S8"/>
<comment type="caution">
    <text evidence="2">The sequence shown here is derived from an EMBL/GenBank/DDBJ whole genome shotgun (WGS) entry which is preliminary data.</text>
</comment>
<gene>
    <name evidence="2" type="primary">Cnig_chr_X.g26321</name>
    <name evidence="2" type="ORF">B9Z55_026321</name>
</gene>
<feature type="region of interest" description="Disordered" evidence="1">
    <location>
        <begin position="1"/>
        <end position="24"/>
    </location>
</feature>
<evidence type="ECO:0000313" key="3">
    <source>
        <dbReference type="Proteomes" id="UP000230233"/>
    </source>
</evidence>
<proteinExistence type="predicted"/>
<reference evidence="3" key="1">
    <citation type="submission" date="2017-10" db="EMBL/GenBank/DDBJ databases">
        <title>Rapid genome shrinkage in a self-fertile nematode reveals novel sperm competition proteins.</title>
        <authorList>
            <person name="Yin D."/>
            <person name="Schwarz E.M."/>
            <person name="Thomas C.G."/>
            <person name="Felde R.L."/>
            <person name="Korf I.F."/>
            <person name="Cutter A.D."/>
            <person name="Schartner C.M."/>
            <person name="Ralston E.J."/>
            <person name="Meyer B.J."/>
            <person name="Haag E.S."/>
        </authorList>
    </citation>
    <scope>NUCLEOTIDE SEQUENCE [LARGE SCALE GENOMIC DNA]</scope>
    <source>
        <strain evidence="3">JU1422</strain>
    </source>
</reference>
<name>A0A2G5T2S8_9PELO</name>
<evidence type="ECO:0000313" key="2">
    <source>
        <dbReference type="EMBL" id="PIC21518.1"/>
    </source>
</evidence>
<evidence type="ECO:0000256" key="1">
    <source>
        <dbReference type="SAM" id="MobiDB-lite"/>
    </source>
</evidence>
<dbReference type="EMBL" id="PDUG01000006">
    <property type="protein sequence ID" value="PIC21518.1"/>
    <property type="molecule type" value="Genomic_DNA"/>
</dbReference>
<keyword evidence="3" id="KW-1185">Reference proteome</keyword>
<organism evidence="2 3">
    <name type="scientific">Caenorhabditis nigoni</name>
    <dbReference type="NCBI Taxonomy" id="1611254"/>
    <lineage>
        <taxon>Eukaryota</taxon>
        <taxon>Metazoa</taxon>
        <taxon>Ecdysozoa</taxon>
        <taxon>Nematoda</taxon>
        <taxon>Chromadorea</taxon>
        <taxon>Rhabditida</taxon>
        <taxon>Rhabditina</taxon>
        <taxon>Rhabditomorpha</taxon>
        <taxon>Rhabditoidea</taxon>
        <taxon>Rhabditidae</taxon>
        <taxon>Peloderinae</taxon>
        <taxon>Caenorhabditis</taxon>
    </lineage>
</organism>